<dbReference type="PANTHER" id="PTHR36923:SF3">
    <property type="entry name" value="FERREDOXIN"/>
    <property type="match status" value="1"/>
</dbReference>
<keyword evidence="2" id="KW-0813">Transport</keyword>
<keyword evidence="5" id="KW-0408">Iron</keyword>
<evidence type="ECO:0000256" key="6">
    <source>
        <dbReference type="ARBA" id="ARBA00023014"/>
    </source>
</evidence>
<reference evidence="8 11" key="2">
    <citation type="submission" date="2019-04" db="EMBL/GenBank/DDBJ databases">
        <title>Draft genome sequences of Streptomyces avermitilis NBRC 14893.</title>
        <authorList>
            <person name="Komaki H."/>
            <person name="Tamura T."/>
            <person name="Hosoyama A."/>
        </authorList>
    </citation>
    <scope>NUCLEOTIDE SEQUENCE [LARGE SCALE GENOMIC DNA]</scope>
    <source>
        <strain evidence="8 11">NBRC 14893</strain>
    </source>
</reference>
<dbReference type="EMBL" id="BJHX01000001">
    <property type="protein sequence ID" value="GDY68266.1"/>
    <property type="molecule type" value="Genomic_DNA"/>
</dbReference>
<evidence type="ECO:0000256" key="5">
    <source>
        <dbReference type="ARBA" id="ARBA00023004"/>
    </source>
</evidence>
<keyword evidence="7" id="KW-0003">3Fe-4S</keyword>
<keyword evidence="6" id="KW-0411">Iron-sulfur</keyword>
<gene>
    <name evidence="8" type="ORF">SAV14893_076590</name>
    <name evidence="9" type="ORF">SAV31267_008560</name>
</gene>
<evidence type="ECO:0000256" key="4">
    <source>
        <dbReference type="ARBA" id="ARBA00022982"/>
    </source>
</evidence>
<evidence type="ECO:0000256" key="1">
    <source>
        <dbReference type="ARBA" id="ARBA00001927"/>
    </source>
</evidence>
<evidence type="ECO:0000313" key="9">
    <source>
        <dbReference type="EMBL" id="GDY71371.1"/>
    </source>
</evidence>
<dbReference type="GO" id="GO:0051538">
    <property type="term" value="F:3 iron, 4 sulfur cluster binding"/>
    <property type="evidence" value="ECO:0007669"/>
    <property type="project" value="UniProtKB-KW"/>
</dbReference>
<protein>
    <submittedName>
        <fullName evidence="9">Ferredoxin</fullName>
    </submittedName>
</protein>
<dbReference type="Gene3D" id="3.30.70.20">
    <property type="match status" value="1"/>
</dbReference>
<dbReference type="Proteomes" id="UP000299211">
    <property type="component" value="Unassembled WGS sequence"/>
</dbReference>
<dbReference type="PANTHER" id="PTHR36923">
    <property type="entry name" value="FERREDOXIN"/>
    <property type="match status" value="1"/>
</dbReference>
<dbReference type="GO" id="GO:0046872">
    <property type="term" value="F:metal ion binding"/>
    <property type="evidence" value="ECO:0007669"/>
    <property type="project" value="UniProtKB-KW"/>
</dbReference>
<evidence type="ECO:0000313" key="8">
    <source>
        <dbReference type="EMBL" id="GDY68266.1"/>
    </source>
</evidence>
<sequence length="74" mass="7499">MSWEIRVDRARCAGSGLCLAQVPAVFDQSDDDGKVLLNTPAPGPALAAAVRAAVGRCPSGAITLHETGPDAGRA</sequence>
<accession>A0A4D4MH47</accession>
<evidence type="ECO:0000313" key="10">
    <source>
        <dbReference type="Proteomes" id="UP000299211"/>
    </source>
</evidence>
<evidence type="ECO:0000256" key="2">
    <source>
        <dbReference type="ARBA" id="ARBA00022448"/>
    </source>
</evidence>
<comment type="cofactor">
    <cofactor evidence="1">
        <name>[3Fe-4S] cluster</name>
        <dbReference type="ChEBI" id="CHEBI:21137"/>
    </cofactor>
</comment>
<proteinExistence type="predicted"/>
<dbReference type="InterPro" id="IPR051269">
    <property type="entry name" value="Fe-S_cluster_ET"/>
</dbReference>
<dbReference type="Proteomes" id="UP000302139">
    <property type="component" value="Unassembled WGS sequence"/>
</dbReference>
<reference evidence="9 10" key="1">
    <citation type="submission" date="2019-04" db="EMBL/GenBank/DDBJ databases">
        <title>Draft genome sequences of Streptomyces avermitilis ATCC 31267.</title>
        <authorList>
            <person name="Komaki H."/>
            <person name="Tamura T."/>
            <person name="Hosoyama A."/>
        </authorList>
    </citation>
    <scope>NUCLEOTIDE SEQUENCE [LARGE SCALE GENOMIC DNA]</scope>
    <source>
        <strain evidence="9 10">ATCC 31267</strain>
    </source>
</reference>
<organism evidence="9 10">
    <name type="scientific">Streptomyces avermitilis</name>
    <dbReference type="NCBI Taxonomy" id="33903"/>
    <lineage>
        <taxon>Bacteria</taxon>
        <taxon>Bacillati</taxon>
        <taxon>Actinomycetota</taxon>
        <taxon>Actinomycetes</taxon>
        <taxon>Kitasatosporales</taxon>
        <taxon>Streptomycetaceae</taxon>
        <taxon>Streptomyces</taxon>
    </lineage>
</organism>
<dbReference type="AlphaFoldDB" id="A0A4D4MH47"/>
<keyword evidence="3" id="KW-0479">Metal-binding</keyword>
<evidence type="ECO:0000256" key="7">
    <source>
        <dbReference type="ARBA" id="ARBA00023291"/>
    </source>
</evidence>
<name>A0A4D4MH47_STRAX</name>
<comment type="caution">
    <text evidence="9">The sequence shown here is derived from an EMBL/GenBank/DDBJ whole genome shotgun (WGS) entry which is preliminary data.</text>
</comment>
<dbReference type="SUPFAM" id="SSF54862">
    <property type="entry name" value="4Fe-4S ferredoxins"/>
    <property type="match status" value="1"/>
</dbReference>
<dbReference type="RefSeq" id="WP_037648212.1">
    <property type="nucleotide sequence ID" value="NZ_BAABTN010000021.1"/>
</dbReference>
<evidence type="ECO:0000313" key="11">
    <source>
        <dbReference type="Proteomes" id="UP000302139"/>
    </source>
</evidence>
<keyword evidence="4" id="KW-0249">Electron transport</keyword>
<dbReference type="Pfam" id="PF13459">
    <property type="entry name" value="Fer4_15"/>
    <property type="match status" value="1"/>
</dbReference>
<dbReference type="EMBL" id="BJHY01000001">
    <property type="protein sequence ID" value="GDY71371.1"/>
    <property type="molecule type" value="Genomic_DNA"/>
</dbReference>
<evidence type="ECO:0000256" key="3">
    <source>
        <dbReference type="ARBA" id="ARBA00022723"/>
    </source>
</evidence>